<proteinExistence type="predicted"/>
<evidence type="ECO:0000313" key="1">
    <source>
        <dbReference type="EMBL" id="OLP97562.1"/>
    </source>
</evidence>
<keyword evidence="2" id="KW-1185">Reference proteome</keyword>
<name>A0A1Q9DQX0_SYMMI</name>
<protein>
    <submittedName>
        <fullName evidence="1">Uncharacterized protein</fullName>
    </submittedName>
</protein>
<dbReference type="EMBL" id="LSRX01000428">
    <property type="protein sequence ID" value="OLP97562.1"/>
    <property type="molecule type" value="Genomic_DNA"/>
</dbReference>
<organism evidence="1 2">
    <name type="scientific">Symbiodinium microadriaticum</name>
    <name type="common">Dinoflagellate</name>
    <name type="synonym">Zooxanthella microadriatica</name>
    <dbReference type="NCBI Taxonomy" id="2951"/>
    <lineage>
        <taxon>Eukaryota</taxon>
        <taxon>Sar</taxon>
        <taxon>Alveolata</taxon>
        <taxon>Dinophyceae</taxon>
        <taxon>Suessiales</taxon>
        <taxon>Symbiodiniaceae</taxon>
        <taxon>Symbiodinium</taxon>
    </lineage>
</organism>
<reference evidence="1 2" key="1">
    <citation type="submission" date="2016-02" db="EMBL/GenBank/DDBJ databases">
        <title>Genome analysis of coral dinoflagellate symbionts highlights evolutionary adaptations to a symbiotic lifestyle.</title>
        <authorList>
            <person name="Aranda M."/>
            <person name="Li Y."/>
            <person name="Liew Y.J."/>
            <person name="Baumgarten S."/>
            <person name="Simakov O."/>
            <person name="Wilson M."/>
            <person name="Piel J."/>
            <person name="Ashoor H."/>
            <person name="Bougouffa S."/>
            <person name="Bajic V.B."/>
            <person name="Ryu T."/>
            <person name="Ravasi T."/>
            <person name="Bayer T."/>
            <person name="Micklem G."/>
            <person name="Kim H."/>
            <person name="Bhak J."/>
            <person name="Lajeunesse T.C."/>
            <person name="Voolstra C.R."/>
        </authorList>
    </citation>
    <scope>NUCLEOTIDE SEQUENCE [LARGE SCALE GENOMIC DNA]</scope>
    <source>
        <strain evidence="1 2">CCMP2467</strain>
    </source>
</reference>
<sequence length="118" mass="13285">MRIHLTICHETTASSQWPRFWSARSWGPTSPPLSYMRAGAEALRYWWGECAAQRETTARETLEDNLALDAACQSHSCIVPFRRQDPETFTKGGFSDEGGFVLGFEAFEAFEALEAFEG</sequence>
<gene>
    <name evidence="1" type="ORF">AK812_SmicGene20054</name>
</gene>
<evidence type="ECO:0000313" key="2">
    <source>
        <dbReference type="Proteomes" id="UP000186817"/>
    </source>
</evidence>
<dbReference type="Proteomes" id="UP000186817">
    <property type="component" value="Unassembled WGS sequence"/>
</dbReference>
<accession>A0A1Q9DQX0</accession>
<comment type="caution">
    <text evidence="1">The sequence shown here is derived from an EMBL/GenBank/DDBJ whole genome shotgun (WGS) entry which is preliminary data.</text>
</comment>
<dbReference type="AlphaFoldDB" id="A0A1Q9DQX0"/>